<proteinExistence type="predicted"/>
<dbReference type="Proteomes" id="UP000594464">
    <property type="component" value="Chromosome"/>
</dbReference>
<dbReference type="EMBL" id="CP048620">
    <property type="protein sequence ID" value="QPJ64141.1"/>
    <property type="molecule type" value="Genomic_DNA"/>
</dbReference>
<evidence type="ECO:0000313" key="4">
    <source>
        <dbReference type="Proteomes" id="UP000594464"/>
    </source>
</evidence>
<evidence type="ECO:0008006" key="5">
    <source>
        <dbReference type="Google" id="ProtNLM"/>
    </source>
</evidence>
<feature type="compositionally biased region" description="Basic and acidic residues" evidence="1">
    <location>
        <begin position="48"/>
        <end position="62"/>
    </location>
</feature>
<sequence length="78" mass="8540">MKNLQVGLFVMVLSLLVAGTSFADPADTQGEEEDARLVSLTQEEAPEELTRSEDASEESKNEVDDDLATPEDNEPEDK</sequence>
<evidence type="ECO:0000313" key="3">
    <source>
        <dbReference type="EMBL" id="QPJ64141.1"/>
    </source>
</evidence>
<organism evidence="3 4">
    <name type="scientific">Candidatus Nitrohelix vancouverensis</name>
    <dbReference type="NCBI Taxonomy" id="2705534"/>
    <lineage>
        <taxon>Bacteria</taxon>
        <taxon>Pseudomonadati</taxon>
        <taxon>Nitrospinota/Tectimicrobiota group</taxon>
        <taxon>Nitrospinota</taxon>
        <taxon>Nitrospinia</taxon>
        <taxon>Nitrospinales</taxon>
        <taxon>Nitrospinaceae</taxon>
        <taxon>Candidatus Nitrohelix</taxon>
    </lineage>
</organism>
<evidence type="ECO:0000256" key="1">
    <source>
        <dbReference type="SAM" id="MobiDB-lite"/>
    </source>
</evidence>
<gene>
    <name evidence="3" type="ORF">G3M78_01475</name>
</gene>
<feature type="compositionally biased region" description="Acidic residues" evidence="1">
    <location>
        <begin position="63"/>
        <end position="78"/>
    </location>
</feature>
<reference evidence="4" key="1">
    <citation type="submission" date="2020-02" db="EMBL/GenBank/DDBJ databases">
        <title>Genomic and physiological characterization of two novel Nitrospinaceae genera.</title>
        <authorList>
            <person name="Mueller A.J."/>
            <person name="Jung M.-Y."/>
            <person name="Strachan C.R."/>
            <person name="Herbold C.W."/>
            <person name="Kirkegaard R.H."/>
            <person name="Daims H."/>
        </authorList>
    </citation>
    <scope>NUCLEOTIDE SEQUENCE [LARGE SCALE GENOMIC DNA]</scope>
</reference>
<dbReference type="KEGG" id="nva:G3M78_01475"/>
<dbReference type="AlphaFoldDB" id="A0A7T0G2E2"/>
<feature type="signal peptide" evidence="2">
    <location>
        <begin position="1"/>
        <end position="23"/>
    </location>
</feature>
<evidence type="ECO:0000256" key="2">
    <source>
        <dbReference type="SAM" id="SignalP"/>
    </source>
</evidence>
<name>A0A7T0G2E2_9BACT</name>
<keyword evidence="2" id="KW-0732">Signal</keyword>
<feature type="region of interest" description="Disordered" evidence="1">
    <location>
        <begin position="23"/>
        <end position="78"/>
    </location>
</feature>
<protein>
    <recommendedName>
        <fullName evidence="5">Secreted protein</fullName>
    </recommendedName>
</protein>
<accession>A0A7T0G2E2</accession>
<feature type="chain" id="PRO_5032444070" description="Secreted protein" evidence="2">
    <location>
        <begin position="24"/>
        <end position="78"/>
    </location>
</feature>